<reference evidence="2" key="2">
    <citation type="submission" date="2017-12" db="EMBL/GenBank/DDBJ databases">
        <title>Genome sequence of the Bar-tailed Godwit (Limosa lapponica baueri).</title>
        <authorList>
            <person name="Lima N.C.B."/>
            <person name="Parody-Merino A.M."/>
            <person name="Battley P.F."/>
            <person name="Fidler A.E."/>
            <person name="Prosdocimi F."/>
        </authorList>
    </citation>
    <scope>NUCLEOTIDE SEQUENCE [LARGE SCALE GENOMIC DNA]</scope>
</reference>
<reference evidence="2" key="1">
    <citation type="submission" date="2017-11" db="EMBL/GenBank/DDBJ databases">
        <authorList>
            <person name="Lima N.C."/>
            <person name="Parody-Merino A.M."/>
            <person name="Battley P.F."/>
            <person name="Fidler A.E."/>
            <person name="Prosdocimi F."/>
        </authorList>
    </citation>
    <scope>NUCLEOTIDE SEQUENCE [LARGE SCALE GENOMIC DNA]</scope>
</reference>
<dbReference type="EMBL" id="KZ515273">
    <property type="protein sequence ID" value="PKU30175.1"/>
    <property type="molecule type" value="Genomic_DNA"/>
</dbReference>
<evidence type="ECO:0000313" key="1">
    <source>
        <dbReference type="EMBL" id="PKU30175.1"/>
    </source>
</evidence>
<protein>
    <submittedName>
        <fullName evidence="1">Uncharacterized protein</fullName>
    </submittedName>
</protein>
<dbReference type="Proteomes" id="UP000233556">
    <property type="component" value="Unassembled WGS sequence"/>
</dbReference>
<evidence type="ECO:0000313" key="2">
    <source>
        <dbReference type="Proteomes" id="UP000233556"/>
    </source>
</evidence>
<accession>A0A2I0T8P9</accession>
<dbReference type="AlphaFoldDB" id="A0A2I0T8P9"/>
<gene>
    <name evidence="1" type="ORF">llap_19521</name>
</gene>
<keyword evidence="2" id="KW-1185">Reference proteome</keyword>
<sequence>MLWVAYNIQGTASSVGHPDPGKLRLSQRCFGYNPFESPDKAEHMTYSHMNLLSRKTYDCAITQSAAQKDHDLVLAEVNGSFAVGFNKSTSPRFLSDIDTEKRVLPCGSSLQD</sequence>
<proteinExistence type="predicted"/>
<dbReference type="OrthoDB" id="10492953at2759"/>
<name>A0A2I0T8P9_LIMLA</name>
<organism evidence="1 2">
    <name type="scientific">Limosa lapponica baueri</name>
    <dbReference type="NCBI Taxonomy" id="1758121"/>
    <lineage>
        <taxon>Eukaryota</taxon>
        <taxon>Metazoa</taxon>
        <taxon>Chordata</taxon>
        <taxon>Craniata</taxon>
        <taxon>Vertebrata</taxon>
        <taxon>Euteleostomi</taxon>
        <taxon>Archelosauria</taxon>
        <taxon>Archosauria</taxon>
        <taxon>Dinosauria</taxon>
        <taxon>Saurischia</taxon>
        <taxon>Theropoda</taxon>
        <taxon>Coelurosauria</taxon>
        <taxon>Aves</taxon>
        <taxon>Neognathae</taxon>
        <taxon>Neoaves</taxon>
        <taxon>Charadriiformes</taxon>
        <taxon>Scolopacidae</taxon>
        <taxon>Limosa</taxon>
    </lineage>
</organism>